<dbReference type="AlphaFoldDB" id="A0AAJ2H6U7"/>
<comment type="caution">
    <text evidence="1">The sequence shown here is derived from an EMBL/GenBank/DDBJ whole genome shotgun (WGS) entry which is preliminary data.</text>
</comment>
<dbReference type="Proteomes" id="UP001268610">
    <property type="component" value="Unassembled WGS sequence"/>
</dbReference>
<name>A0AAJ2H6U7_9HYPH</name>
<dbReference type="Gene3D" id="3.40.50.300">
    <property type="entry name" value="P-loop containing nucleotide triphosphate hydrolases"/>
    <property type="match status" value="1"/>
</dbReference>
<feature type="non-terminal residue" evidence="1">
    <location>
        <position position="109"/>
    </location>
</feature>
<dbReference type="InterPro" id="IPR027417">
    <property type="entry name" value="P-loop_NTPase"/>
</dbReference>
<protein>
    <submittedName>
        <fullName evidence="1">DNA repair protein RecN</fullName>
    </submittedName>
</protein>
<sequence length="109" mass="12408">MAELNEHLEVFHRLGRKYRVNPEELNALNAAWQTELERLSLLDDPEALAAQVAQAHQRFIQLATELDRARRTAATPLAENLTKQVRPLALPEAYFEFGFDLLEQPNADG</sequence>
<evidence type="ECO:0000313" key="1">
    <source>
        <dbReference type="EMBL" id="MDR9778841.1"/>
    </source>
</evidence>
<accession>A0AAJ2H6U7</accession>
<proteinExistence type="predicted"/>
<reference evidence="1" key="1">
    <citation type="submission" date="2023-04" db="EMBL/GenBank/DDBJ databases">
        <title>Genomic characterization of faba bean (Vicia faba) microsymbionts in Mexican soils.</title>
        <authorList>
            <person name="Rivera Orduna F.N."/>
            <person name="Guevara-Luna J."/>
            <person name="Yan J."/>
            <person name="Arroyo-Herrera I."/>
            <person name="Li Y."/>
            <person name="Vasquez-Murrieta M.S."/>
            <person name="Wang E.T."/>
        </authorList>
    </citation>
    <scope>NUCLEOTIDE SEQUENCE</scope>
    <source>
        <strain evidence="1">CH26</strain>
    </source>
</reference>
<gene>
    <name evidence="1" type="ORF">RJJ65_40555</name>
</gene>
<dbReference type="EMBL" id="JAVLSF010001276">
    <property type="protein sequence ID" value="MDR9778841.1"/>
    <property type="molecule type" value="Genomic_DNA"/>
</dbReference>
<organism evidence="1 2">
    <name type="scientific">Rhizobium hidalgonense</name>
    <dbReference type="NCBI Taxonomy" id="1538159"/>
    <lineage>
        <taxon>Bacteria</taxon>
        <taxon>Pseudomonadati</taxon>
        <taxon>Pseudomonadota</taxon>
        <taxon>Alphaproteobacteria</taxon>
        <taxon>Hyphomicrobiales</taxon>
        <taxon>Rhizobiaceae</taxon>
        <taxon>Rhizobium/Agrobacterium group</taxon>
        <taxon>Rhizobium</taxon>
    </lineage>
</organism>
<evidence type="ECO:0000313" key="2">
    <source>
        <dbReference type="Proteomes" id="UP001268610"/>
    </source>
</evidence>